<evidence type="ECO:0000256" key="7">
    <source>
        <dbReference type="ARBA" id="ARBA00036243"/>
    </source>
</evidence>
<dbReference type="PANTHER" id="PTHR30295">
    <property type="entry name" value="BACTERIOFERRITIN"/>
    <property type="match status" value="1"/>
</dbReference>
<evidence type="ECO:0000313" key="11">
    <source>
        <dbReference type="EMBL" id="MDF4026259.1"/>
    </source>
</evidence>
<comment type="cofactor">
    <cofactor evidence="1">
        <name>heme b</name>
        <dbReference type="ChEBI" id="CHEBI:60344"/>
    </cofactor>
</comment>
<dbReference type="GO" id="GO:0004322">
    <property type="term" value="F:ferroxidase activity"/>
    <property type="evidence" value="ECO:0007669"/>
    <property type="project" value="UniProtKB-EC"/>
</dbReference>
<keyword evidence="5 8" id="KW-0479">Metal-binding</keyword>
<dbReference type="InterPro" id="IPR002024">
    <property type="entry name" value="Bacterioferritin"/>
</dbReference>
<dbReference type="CDD" id="cd00907">
    <property type="entry name" value="Bacterioferritin"/>
    <property type="match status" value="1"/>
</dbReference>
<dbReference type="NCBIfam" id="TIGR00754">
    <property type="entry name" value="bfr"/>
    <property type="match status" value="1"/>
</dbReference>
<reference evidence="11 12" key="1">
    <citation type="journal article" date="2024" name="Curr. Microbiol.">
        <title>Luteibacter sahnii sp. nov., A Novel Yellow-Colored Xanthomonadin Pigment Producing Probiotic Bacterium from Healthy Rice Seed Microbiome.</title>
        <authorList>
            <person name="Jaiswal G."/>
            <person name="Rana R."/>
            <person name="Nayak P.K."/>
            <person name="Chouhan R."/>
            <person name="Gandhi S.G."/>
            <person name="Patel H.K."/>
            <person name="Patil P.B."/>
        </authorList>
    </citation>
    <scope>NUCLEOTIDE SEQUENCE [LARGE SCALE GENOMIC DNA]</scope>
    <source>
        <strain evidence="11 12">PPL201</strain>
    </source>
</reference>
<feature type="domain" description="Ferritin-like diiron" evidence="10">
    <location>
        <begin position="1"/>
        <end position="145"/>
    </location>
</feature>
<evidence type="ECO:0000256" key="6">
    <source>
        <dbReference type="ARBA" id="ARBA00023004"/>
    </source>
</evidence>
<evidence type="ECO:0000256" key="4">
    <source>
        <dbReference type="ARBA" id="ARBA00022617"/>
    </source>
</evidence>
<evidence type="ECO:0000256" key="2">
    <source>
        <dbReference type="ARBA" id="ARBA00008093"/>
    </source>
</evidence>
<keyword evidence="11" id="KW-0560">Oxidoreductase</keyword>
<dbReference type="Gene3D" id="1.20.1260.10">
    <property type="match status" value="1"/>
</dbReference>
<comment type="similarity">
    <text evidence="2 8 9">Belongs to the bacterioferritin family.</text>
</comment>
<dbReference type="EC" id="1.16.3.1" evidence="8"/>
<protein>
    <recommendedName>
        <fullName evidence="8 9">Bacterioferritin</fullName>
        <ecNumber evidence="8">1.16.3.1</ecNumber>
    </recommendedName>
</protein>
<dbReference type="PIRSF" id="PIRSF002560">
    <property type="entry name" value="Bacterioferritin"/>
    <property type="match status" value="1"/>
</dbReference>
<evidence type="ECO:0000313" key="12">
    <source>
        <dbReference type="Proteomes" id="UP001528850"/>
    </source>
</evidence>
<keyword evidence="12" id="KW-1185">Reference proteome</keyword>
<evidence type="ECO:0000256" key="1">
    <source>
        <dbReference type="ARBA" id="ARBA00001970"/>
    </source>
</evidence>
<dbReference type="RefSeq" id="WP_320551431.1">
    <property type="nucleotide sequence ID" value="NZ_JAQLOK010000003.1"/>
</dbReference>
<name>A0ABT6BDX4_9GAMM</name>
<comment type="caution">
    <text evidence="11">The sequence shown here is derived from an EMBL/GenBank/DDBJ whole genome shotgun (WGS) entry which is preliminary data.</text>
</comment>
<evidence type="ECO:0000256" key="3">
    <source>
        <dbReference type="ARBA" id="ARBA00022434"/>
    </source>
</evidence>
<evidence type="ECO:0000256" key="5">
    <source>
        <dbReference type="ARBA" id="ARBA00022723"/>
    </source>
</evidence>
<keyword evidence="3 8" id="KW-0409">Iron storage</keyword>
<dbReference type="PRINTS" id="PR00601">
    <property type="entry name" value="BACFERRITIN"/>
</dbReference>
<evidence type="ECO:0000259" key="10">
    <source>
        <dbReference type="PROSITE" id="PS50905"/>
    </source>
</evidence>
<comment type="catalytic activity">
    <reaction evidence="8">
        <text>4 Fe(2+) + O2 + 4 H(+) = 4 Fe(3+) + 2 H2O</text>
        <dbReference type="Rhea" id="RHEA:11148"/>
        <dbReference type="ChEBI" id="CHEBI:15377"/>
        <dbReference type="ChEBI" id="CHEBI:15378"/>
        <dbReference type="ChEBI" id="CHEBI:15379"/>
        <dbReference type="ChEBI" id="CHEBI:29033"/>
        <dbReference type="ChEBI" id="CHEBI:29034"/>
        <dbReference type="EC" id="1.16.3.1"/>
    </reaction>
</comment>
<proteinExistence type="inferred from homology"/>
<dbReference type="SUPFAM" id="SSF47240">
    <property type="entry name" value="Ferritin-like"/>
    <property type="match status" value="1"/>
</dbReference>
<gene>
    <name evidence="11" type="primary">bfr</name>
    <name evidence="11" type="ORF">P3W24_14890</name>
</gene>
<dbReference type="Pfam" id="PF00210">
    <property type="entry name" value="Ferritin"/>
    <property type="match status" value="1"/>
</dbReference>
<evidence type="ECO:0000256" key="8">
    <source>
        <dbReference type="PIRNR" id="PIRNR002560"/>
    </source>
</evidence>
<dbReference type="EMBL" id="JARJJS010000004">
    <property type="protein sequence ID" value="MDF4026259.1"/>
    <property type="molecule type" value="Genomic_DNA"/>
</dbReference>
<organism evidence="11 12">
    <name type="scientific">Luteibacter sahnii</name>
    <dbReference type="NCBI Taxonomy" id="3021977"/>
    <lineage>
        <taxon>Bacteria</taxon>
        <taxon>Pseudomonadati</taxon>
        <taxon>Pseudomonadota</taxon>
        <taxon>Gammaproteobacteria</taxon>
        <taxon>Lysobacterales</taxon>
        <taxon>Rhodanobacteraceae</taxon>
        <taxon>Luteibacter</taxon>
    </lineage>
</organism>
<dbReference type="InterPro" id="IPR008331">
    <property type="entry name" value="Ferritin_DPS_dom"/>
</dbReference>
<dbReference type="PROSITE" id="PS50905">
    <property type="entry name" value="FERRITIN_LIKE"/>
    <property type="match status" value="1"/>
</dbReference>
<dbReference type="InterPro" id="IPR012347">
    <property type="entry name" value="Ferritin-like"/>
</dbReference>
<keyword evidence="6 8" id="KW-0408">Iron</keyword>
<dbReference type="InterPro" id="IPR009040">
    <property type="entry name" value="Ferritin-like_diiron"/>
</dbReference>
<accession>A0ABT6BDX4</accession>
<dbReference type="Proteomes" id="UP001528850">
    <property type="component" value="Unassembled WGS sequence"/>
</dbReference>
<sequence>MKGDAKVIEYLNKVLYNELAAINQYFLHYRMFKDWGYNELAKHEYEESIEEMKHADKLIERILFLDGLPNLQHLGKLRIGENVVECLQGDLDLEMIAMTDLREAIAYSEGIHDFVSRDLFKFILGQEEEHVDWLETQFSLIKDIGPERYMLSKVGSINHD</sequence>
<dbReference type="PANTHER" id="PTHR30295:SF0">
    <property type="entry name" value="BACTERIOFERRITIN"/>
    <property type="match status" value="1"/>
</dbReference>
<dbReference type="PROSITE" id="PS00549">
    <property type="entry name" value="BACTERIOFERRITIN"/>
    <property type="match status" value="1"/>
</dbReference>
<evidence type="ECO:0000256" key="9">
    <source>
        <dbReference type="RuleBase" id="RU000623"/>
    </source>
</evidence>
<dbReference type="InterPro" id="IPR009078">
    <property type="entry name" value="Ferritin-like_SF"/>
</dbReference>
<comment type="catalytic activity">
    <reaction evidence="7">
        <text>Fe(2+)(in) = Fe(2+)(out)</text>
        <dbReference type="Rhea" id="RHEA:28486"/>
        <dbReference type="ChEBI" id="CHEBI:29033"/>
    </reaction>
</comment>
<comment type="function">
    <text evidence="8">Iron-storage protein, whose ferroxidase center binds Fe(2+), oxidizes it using dioxygen to Fe(3+), and participates in the subsequent Fe(3+) oxide mineral core formation within the central cavity of the BFR protein shell.</text>
</comment>
<keyword evidence="4 9" id="KW-0349">Heme</keyword>